<dbReference type="InParanoid" id="A0A2H3E9A0"/>
<reference evidence="2" key="1">
    <citation type="journal article" date="2017" name="Nat. Ecol. Evol.">
        <title>Genome expansion and lineage-specific genetic innovations in the forest pathogenic fungi Armillaria.</title>
        <authorList>
            <person name="Sipos G."/>
            <person name="Prasanna A.N."/>
            <person name="Walter M.C."/>
            <person name="O'Connor E."/>
            <person name="Balint B."/>
            <person name="Krizsan K."/>
            <person name="Kiss B."/>
            <person name="Hess J."/>
            <person name="Varga T."/>
            <person name="Slot J."/>
            <person name="Riley R."/>
            <person name="Boka B."/>
            <person name="Rigling D."/>
            <person name="Barry K."/>
            <person name="Lee J."/>
            <person name="Mihaltcheva S."/>
            <person name="LaButti K."/>
            <person name="Lipzen A."/>
            <person name="Waldron R."/>
            <person name="Moloney N.M."/>
            <person name="Sperisen C."/>
            <person name="Kredics L."/>
            <person name="Vagvoelgyi C."/>
            <person name="Patrignani A."/>
            <person name="Fitzpatrick D."/>
            <person name="Nagy I."/>
            <person name="Doyle S."/>
            <person name="Anderson J.B."/>
            <person name="Grigoriev I.V."/>
            <person name="Gueldener U."/>
            <person name="Muensterkoetter M."/>
            <person name="Nagy L.G."/>
        </authorList>
    </citation>
    <scope>NUCLEOTIDE SEQUENCE [LARGE SCALE GENOMIC DNA]</scope>
    <source>
        <strain evidence="2">Ar21-2</strain>
    </source>
</reference>
<dbReference type="Proteomes" id="UP000217790">
    <property type="component" value="Unassembled WGS sequence"/>
</dbReference>
<accession>A0A2H3E9A0</accession>
<evidence type="ECO:0000313" key="1">
    <source>
        <dbReference type="EMBL" id="PBK97153.1"/>
    </source>
</evidence>
<dbReference type="EMBL" id="KZ293649">
    <property type="protein sequence ID" value="PBK97153.1"/>
    <property type="molecule type" value="Genomic_DNA"/>
</dbReference>
<protein>
    <submittedName>
        <fullName evidence="1">Uncharacterized protein</fullName>
    </submittedName>
</protein>
<dbReference type="OrthoDB" id="10675573at2759"/>
<keyword evidence="2" id="KW-1185">Reference proteome</keyword>
<evidence type="ECO:0000313" key="2">
    <source>
        <dbReference type="Proteomes" id="UP000217790"/>
    </source>
</evidence>
<organism evidence="1 2">
    <name type="scientific">Armillaria gallica</name>
    <name type="common">Bulbous honey fungus</name>
    <name type="synonym">Armillaria bulbosa</name>
    <dbReference type="NCBI Taxonomy" id="47427"/>
    <lineage>
        <taxon>Eukaryota</taxon>
        <taxon>Fungi</taxon>
        <taxon>Dikarya</taxon>
        <taxon>Basidiomycota</taxon>
        <taxon>Agaricomycotina</taxon>
        <taxon>Agaricomycetes</taxon>
        <taxon>Agaricomycetidae</taxon>
        <taxon>Agaricales</taxon>
        <taxon>Marasmiineae</taxon>
        <taxon>Physalacriaceae</taxon>
        <taxon>Armillaria</taxon>
    </lineage>
</organism>
<proteinExistence type="predicted"/>
<name>A0A2H3E9A0_ARMGA</name>
<dbReference type="STRING" id="47427.A0A2H3E9A0"/>
<sequence>MTRSPSGMRYGSYCRFNLGPMKSVVVSSCRMLKGFFIDKHFDNKDAHFRTYQPLEVASIVPTFLFADADVQGRLWAEIDATLEELCPGDSNATLLYNNPDSISENFPLVASAVTEPLRLCTPPASLRIASADIEFQADNRSAFVRCRLKDAGGLRVCWGDARGGGDTLSWAEGETHTGSILPTDASAAESNTRISNIAAPPCKLYPSLSVYRMSLSQILNKRSLADLTGKSPSAVQNTSRHLALARLKYGDFNRFNDDTLLVYASLSGAYVQTLLPLTIISDMAIIPFGELSPFLVRYPPVELRRNASPRASTKCSSDTDLFPILVRIPGPFDAFSIDYDMQWVKIMHLLSGRKCEYSACGLEGRIEIGADSRKGSRQDMFFVSWQSILKSLLDLEGGADFVTPTMQTLKEHVWLLKATFDIE</sequence>
<dbReference type="AlphaFoldDB" id="A0A2H3E9A0"/>
<gene>
    <name evidence="1" type="ORF">ARMGADRAFT_1134037</name>
</gene>